<sequence length="649" mass="71164">MGCGCSKFSTVAEGGTGVQGHDLIISQAEQEKLYEEAFLEEERTRASRARLWVMAQPEVPQEEIESAIGQLCEWLTREMDDVIMSYVNPKQPKMPRRAPSVDAGGVRAMLPAPVQLDEDSSMMPLTTTLPPLITGSGSSPSNTTNQNPNSPVSIETNPSKTKEPLAPVPPPKEIEEEDGDDPEAVAEWRLMAMLKVMNKELWEDYTAKYDAVKASKANPVPVESSIQVPGGGTRTLQPFLSRQVSKYAISGVTGEEIEQRHIAIKELEERSASSDSSGGMKQHELDTISEESVTASLGAEEMRALKKLKVCIGEKDRKNLRNQFDMMDSEHSRISMNDFLYACHAIGTGLLPNEITKVYRLIDTDGRGSLGVEFDEFINRLHMYTRNISIHDDELNFEAPQRKRKVSSVPSLPVMLGAELRALSFNKLKMQHEQTSSMPDVTAGLNMKKSDASETNSEISSEEPASQQAPTSPAPDPKSLSKAERAEQKKKKQSKQPERELSGAERKNYALNRSGSVKIVVLGNQSTAKSGDNSSIKKAMSQKILQINGAKAANREKAQKLNAAAAEKEEAMRTTSDKTLDKTFKTSDKKEKNPLFEPLPAQVEQFVVKANKRIQEEERRASLLVDPGAAADRAVSGGAGGGAQPVQEL</sequence>
<feature type="compositionally biased region" description="Basic and acidic residues" evidence="1">
    <location>
        <begin position="495"/>
        <end position="508"/>
    </location>
</feature>
<feature type="region of interest" description="Disordered" evidence="1">
    <location>
        <begin position="127"/>
        <end position="181"/>
    </location>
</feature>
<name>A0A6U2C8Z9_HEMAN</name>
<feature type="compositionally biased region" description="Low complexity" evidence="1">
    <location>
        <begin position="127"/>
        <end position="151"/>
    </location>
</feature>
<protein>
    <recommendedName>
        <fullName evidence="3">EF-hand domain-containing protein</fullName>
    </recommendedName>
</protein>
<evidence type="ECO:0000313" key="2">
    <source>
        <dbReference type="EMBL" id="CAD8981568.1"/>
    </source>
</evidence>
<dbReference type="Gene3D" id="1.10.238.10">
    <property type="entry name" value="EF-hand"/>
    <property type="match status" value="1"/>
</dbReference>
<dbReference type="AlphaFoldDB" id="A0A6U2C8Z9"/>
<organism evidence="2">
    <name type="scientific">Hemiselmis andersenii</name>
    <name type="common">Cryptophyte alga</name>
    <dbReference type="NCBI Taxonomy" id="464988"/>
    <lineage>
        <taxon>Eukaryota</taxon>
        <taxon>Cryptophyceae</taxon>
        <taxon>Cryptomonadales</taxon>
        <taxon>Hemiselmidaceae</taxon>
        <taxon>Hemiselmis</taxon>
    </lineage>
</organism>
<evidence type="ECO:0008006" key="3">
    <source>
        <dbReference type="Google" id="ProtNLM"/>
    </source>
</evidence>
<feature type="region of interest" description="Disordered" evidence="1">
    <location>
        <begin position="619"/>
        <end position="649"/>
    </location>
</feature>
<proteinExistence type="predicted"/>
<feature type="compositionally biased region" description="Basic and acidic residues" evidence="1">
    <location>
        <begin position="566"/>
        <end position="594"/>
    </location>
</feature>
<reference evidence="2" key="1">
    <citation type="submission" date="2021-01" db="EMBL/GenBank/DDBJ databases">
        <authorList>
            <person name="Corre E."/>
            <person name="Pelletier E."/>
            <person name="Niang G."/>
            <person name="Scheremetjew M."/>
            <person name="Finn R."/>
            <person name="Kale V."/>
            <person name="Holt S."/>
            <person name="Cochrane G."/>
            <person name="Meng A."/>
            <person name="Brown T."/>
            <person name="Cohen L."/>
        </authorList>
    </citation>
    <scope>NUCLEOTIDE SEQUENCE</scope>
    <source>
        <strain evidence="2">CCMP644</strain>
    </source>
</reference>
<feature type="region of interest" description="Disordered" evidence="1">
    <location>
        <begin position="268"/>
        <end position="288"/>
    </location>
</feature>
<feature type="region of interest" description="Disordered" evidence="1">
    <location>
        <begin position="553"/>
        <end position="597"/>
    </location>
</feature>
<accession>A0A6U2C8Z9</accession>
<dbReference type="SUPFAM" id="SSF47473">
    <property type="entry name" value="EF-hand"/>
    <property type="match status" value="1"/>
</dbReference>
<dbReference type="EMBL" id="HBFX01054064">
    <property type="protein sequence ID" value="CAD8981568.1"/>
    <property type="molecule type" value="Transcribed_RNA"/>
</dbReference>
<evidence type="ECO:0000256" key="1">
    <source>
        <dbReference type="SAM" id="MobiDB-lite"/>
    </source>
</evidence>
<gene>
    <name evidence="2" type="ORF">HAND00432_LOCUS32578</name>
</gene>
<dbReference type="InterPro" id="IPR011992">
    <property type="entry name" value="EF-hand-dom_pair"/>
</dbReference>
<feature type="region of interest" description="Disordered" evidence="1">
    <location>
        <begin position="431"/>
        <end position="509"/>
    </location>
</feature>